<reference evidence="8 9" key="1">
    <citation type="submission" date="2018-11" db="EMBL/GenBank/DDBJ databases">
        <title>Vibrio LJC006 sp. nov., isolated from seawater during the bloom of the enteromorpha.</title>
        <authorList>
            <person name="Liang J."/>
        </authorList>
    </citation>
    <scope>NUCLEOTIDE SEQUENCE [LARGE SCALE GENOMIC DNA]</scope>
    <source>
        <strain evidence="8 9">LJC006</strain>
    </source>
</reference>
<organism evidence="8 9">
    <name type="scientific">Vibrio viridaestus</name>
    <dbReference type="NCBI Taxonomy" id="2487322"/>
    <lineage>
        <taxon>Bacteria</taxon>
        <taxon>Pseudomonadati</taxon>
        <taxon>Pseudomonadota</taxon>
        <taxon>Gammaproteobacteria</taxon>
        <taxon>Vibrionales</taxon>
        <taxon>Vibrionaceae</taxon>
        <taxon>Vibrio</taxon>
    </lineage>
</organism>
<feature type="transmembrane region" description="Helical" evidence="6">
    <location>
        <begin position="7"/>
        <end position="30"/>
    </location>
</feature>
<dbReference type="PROSITE" id="PS50850">
    <property type="entry name" value="MFS"/>
    <property type="match status" value="1"/>
</dbReference>
<evidence type="ECO:0000256" key="2">
    <source>
        <dbReference type="ARBA" id="ARBA00022475"/>
    </source>
</evidence>
<keyword evidence="2" id="KW-1003">Cell membrane</keyword>
<feature type="transmembrane region" description="Helical" evidence="6">
    <location>
        <begin position="200"/>
        <end position="222"/>
    </location>
</feature>
<sequence>MRATSPFTGLILLSVACLTIMVGCVIVPGLPLIAQNLGVENASSWLVTLPALGVVVFGPLAAKFIDNLGLYKGLCGGLFAYGGLGVIGAFITNIPLLFVDRLLLGGATALVMTSGTGLISELYNGSQRMKMIALQGMSIELGGVIFLFVGGILATLHWSLPFGLYLFAWLLLIAVKACIKAPHTPTRSQHKKLPYEASATVRLTWFAALCSLMVFFMAIISLPDRLATMRLNESQTGLFLAYISLVAVAAAWFMPKAIHLFGERKVLPIAFFLYAIGHTLFFFATNTNLMLVGGFFIGFGFGWSVPLVNHIIVDISLPEFRARNLARLSMAIFSGQFLSSFLTYIPVGKNALFAITAAFSIAISFIVFIGFTKFSKKQSVSQTSNS</sequence>
<dbReference type="InterPro" id="IPR020846">
    <property type="entry name" value="MFS_dom"/>
</dbReference>
<evidence type="ECO:0000313" key="8">
    <source>
        <dbReference type="EMBL" id="RQW64670.1"/>
    </source>
</evidence>
<dbReference type="PANTHER" id="PTHR43124">
    <property type="entry name" value="PURINE EFFLUX PUMP PBUE"/>
    <property type="match status" value="1"/>
</dbReference>
<dbReference type="PANTHER" id="PTHR43124:SF3">
    <property type="entry name" value="CHLORAMPHENICOL EFFLUX PUMP RV0191"/>
    <property type="match status" value="1"/>
</dbReference>
<feature type="transmembrane region" description="Helical" evidence="6">
    <location>
        <begin position="290"/>
        <end position="313"/>
    </location>
</feature>
<evidence type="ECO:0000256" key="4">
    <source>
        <dbReference type="ARBA" id="ARBA00022989"/>
    </source>
</evidence>
<gene>
    <name evidence="8" type="ORF">EES38_01070</name>
</gene>
<dbReference type="SUPFAM" id="SSF103473">
    <property type="entry name" value="MFS general substrate transporter"/>
    <property type="match status" value="1"/>
</dbReference>
<comment type="caution">
    <text evidence="8">The sequence shown here is derived from an EMBL/GenBank/DDBJ whole genome shotgun (WGS) entry which is preliminary data.</text>
</comment>
<feature type="transmembrane region" description="Helical" evidence="6">
    <location>
        <begin position="234"/>
        <end position="254"/>
    </location>
</feature>
<evidence type="ECO:0000256" key="3">
    <source>
        <dbReference type="ARBA" id="ARBA00022692"/>
    </source>
</evidence>
<dbReference type="Proteomes" id="UP000281112">
    <property type="component" value="Unassembled WGS sequence"/>
</dbReference>
<dbReference type="AlphaFoldDB" id="A0A3N9TKA1"/>
<protein>
    <submittedName>
        <fullName evidence="8">MFS transporter</fullName>
    </submittedName>
</protein>
<dbReference type="GO" id="GO:0005886">
    <property type="term" value="C:plasma membrane"/>
    <property type="evidence" value="ECO:0007669"/>
    <property type="project" value="UniProtKB-SubCell"/>
</dbReference>
<dbReference type="OrthoDB" id="8708623at2"/>
<dbReference type="InterPro" id="IPR011701">
    <property type="entry name" value="MFS"/>
</dbReference>
<feature type="transmembrane region" description="Helical" evidence="6">
    <location>
        <begin position="266"/>
        <end position="284"/>
    </location>
</feature>
<feature type="transmembrane region" description="Helical" evidence="6">
    <location>
        <begin position="102"/>
        <end position="120"/>
    </location>
</feature>
<evidence type="ECO:0000259" key="7">
    <source>
        <dbReference type="PROSITE" id="PS50850"/>
    </source>
</evidence>
<feature type="transmembrane region" description="Helical" evidence="6">
    <location>
        <begin position="42"/>
        <end position="62"/>
    </location>
</feature>
<dbReference type="CDD" id="cd17473">
    <property type="entry name" value="MFS_arabinose_efflux_permease_like"/>
    <property type="match status" value="1"/>
</dbReference>
<feature type="transmembrane region" description="Helical" evidence="6">
    <location>
        <begin position="351"/>
        <end position="371"/>
    </location>
</feature>
<feature type="domain" description="Major facilitator superfamily (MFS) profile" evidence="7">
    <location>
        <begin position="1"/>
        <end position="375"/>
    </location>
</feature>
<feature type="transmembrane region" description="Helical" evidence="6">
    <location>
        <begin position="132"/>
        <end position="156"/>
    </location>
</feature>
<evidence type="ECO:0000313" key="9">
    <source>
        <dbReference type="Proteomes" id="UP000281112"/>
    </source>
</evidence>
<accession>A0A3N9TKA1</accession>
<proteinExistence type="predicted"/>
<dbReference type="GO" id="GO:0022857">
    <property type="term" value="F:transmembrane transporter activity"/>
    <property type="evidence" value="ECO:0007669"/>
    <property type="project" value="InterPro"/>
</dbReference>
<feature type="transmembrane region" description="Helical" evidence="6">
    <location>
        <begin position="325"/>
        <end position="345"/>
    </location>
</feature>
<dbReference type="PROSITE" id="PS51257">
    <property type="entry name" value="PROKAR_LIPOPROTEIN"/>
    <property type="match status" value="1"/>
</dbReference>
<dbReference type="InterPro" id="IPR036259">
    <property type="entry name" value="MFS_trans_sf"/>
</dbReference>
<evidence type="ECO:0000256" key="5">
    <source>
        <dbReference type="ARBA" id="ARBA00023136"/>
    </source>
</evidence>
<keyword evidence="5 6" id="KW-0472">Membrane</keyword>
<comment type="subcellular location">
    <subcellularLocation>
        <location evidence="1">Cell membrane</location>
        <topology evidence="1">Multi-pass membrane protein</topology>
    </subcellularLocation>
</comment>
<feature type="transmembrane region" description="Helical" evidence="6">
    <location>
        <begin position="74"/>
        <end position="96"/>
    </location>
</feature>
<dbReference type="InterPro" id="IPR050189">
    <property type="entry name" value="MFS_Efflux_Transporters"/>
</dbReference>
<name>A0A3N9TKA1_9VIBR</name>
<dbReference type="Pfam" id="PF07690">
    <property type="entry name" value="MFS_1"/>
    <property type="match status" value="2"/>
</dbReference>
<keyword evidence="9" id="KW-1185">Reference proteome</keyword>
<keyword evidence="4 6" id="KW-1133">Transmembrane helix</keyword>
<evidence type="ECO:0000256" key="1">
    <source>
        <dbReference type="ARBA" id="ARBA00004651"/>
    </source>
</evidence>
<dbReference type="RefSeq" id="WP_124935319.1">
    <property type="nucleotide sequence ID" value="NZ_RJVQ01000001.1"/>
</dbReference>
<dbReference type="Gene3D" id="1.20.1250.20">
    <property type="entry name" value="MFS general substrate transporter like domains"/>
    <property type="match status" value="2"/>
</dbReference>
<feature type="transmembrane region" description="Helical" evidence="6">
    <location>
        <begin position="162"/>
        <end position="179"/>
    </location>
</feature>
<dbReference type="EMBL" id="RJVQ01000001">
    <property type="protein sequence ID" value="RQW64670.1"/>
    <property type="molecule type" value="Genomic_DNA"/>
</dbReference>
<keyword evidence="3 6" id="KW-0812">Transmembrane</keyword>
<evidence type="ECO:0000256" key="6">
    <source>
        <dbReference type="SAM" id="Phobius"/>
    </source>
</evidence>